<reference evidence="3" key="1">
    <citation type="journal article" date="2019" name="Int. J. Syst. Evol. Microbiol.">
        <title>The Global Catalogue of Microorganisms (GCM) 10K type strain sequencing project: providing services to taxonomists for standard genome sequencing and annotation.</title>
        <authorList>
            <consortium name="The Broad Institute Genomics Platform"/>
            <consortium name="The Broad Institute Genome Sequencing Center for Infectious Disease"/>
            <person name="Wu L."/>
            <person name="Ma J."/>
        </authorList>
    </citation>
    <scope>NUCLEOTIDE SEQUENCE [LARGE SCALE GENOMIC DNA]</scope>
    <source>
        <strain evidence="3">CGMCC 1.15439</strain>
    </source>
</reference>
<evidence type="ECO:0000313" key="3">
    <source>
        <dbReference type="Proteomes" id="UP000620046"/>
    </source>
</evidence>
<gene>
    <name evidence="2" type="ORF">GCM10010981_46650</name>
</gene>
<feature type="domain" description="Tse2 ADP-ribosyltransferase toxin" evidence="1">
    <location>
        <begin position="29"/>
        <end position="83"/>
    </location>
</feature>
<comment type="caution">
    <text evidence="2">The sequence shown here is derived from an EMBL/GenBank/DDBJ whole genome shotgun (WGS) entry which is preliminary data.</text>
</comment>
<organism evidence="2 3">
    <name type="scientific">Dyella nitratireducens</name>
    <dbReference type="NCBI Taxonomy" id="1849580"/>
    <lineage>
        <taxon>Bacteria</taxon>
        <taxon>Pseudomonadati</taxon>
        <taxon>Pseudomonadota</taxon>
        <taxon>Gammaproteobacteria</taxon>
        <taxon>Lysobacterales</taxon>
        <taxon>Rhodanobacteraceae</taxon>
        <taxon>Dyella</taxon>
    </lineage>
</organism>
<sequence length="98" mass="11272">MKYKDESTGLTKVKGMSGGISTFTAPKPETNWWWIRAGTPVPDKLVITRDTTDPKTKITHYTIRPESDMFLTEFVAQLQSFLNVERLPIELGGRWEKR</sequence>
<dbReference type="Proteomes" id="UP000620046">
    <property type="component" value="Unassembled WGS sequence"/>
</dbReference>
<evidence type="ECO:0000259" key="1">
    <source>
        <dbReference type="Pfam" id="PF18648"/>
    </source>
</evidence>
<protein>
    <recommendedName>
        <fullName evidence="1">Tse2 ADP-ribosyltransferase toxin domain-containing protein</fullName>
    </recommendedName>
</protein>
<dbReference type="Pfam" id="PF18648">
    <property type="entry name" value="ADPRTs_Tse2"/>
    <property type="match status" value="1"/>
</dbReference>
<evidence type="ECO:0000313" key="2">
    <source>
        <dbReference type="EMBL" id="GGA51886.1"/>
    </source>
</evidence>
<keyword evidence="3" id="KW-1185">Reference proteome</keyword>
<proteinExistence type="predicted"/>
<name>A0ABQ1GWR3_9GAMM</name>
<dbReference type="InterPro" id="IPR041018">
    <property type="entry name" value="ADPRTs_Tse2"/>
</dbReference>
<dbReference type="EMBL" id="BMJA01000007">
    <property type="protein sequence ID" value="GGA51886.1"/>
    <property type="molecule type" value="Genomic_DNA"/>
</dbReference>
<accession>A0ABQ1GWR3</accession>